<dbReference type="OrthoDB" id="526228at2759"/>
<dbReference type="InterPro" id="IPR052654">
    <property type="entry name" value="CS_Sulfotransferase"/>
</dbReference>
<dbReference type="Proteomes" id="UP000005408">
    <property type="component" value="Unassembled WGS sequence"/>
</dbReference>
<evidence type="ECO:0000256" key="1">
    <source>
        <dbReference type="SAM" id="Phobius"/>
    </source>
</evidence>
<dbReference type="EnsemblMetazoa" id="G25876.1">
    <property type="protein sequence ID" value="G25876.1:cds"/>
    <property type="gene ID" value="G25876"/>
</dbReference>
<dbReference type="PANTHER" id="PTHR15723">
    <property type="entry name" value="CARBOHYDRATE SULFOTRANSFERASE 15"/>
    <property type="match status" value="1"/>
</dbReference>
<dbReference type="Pfam" id="PF00685">
    <property type="entry name" value="Sulfotransfer_1"/>
    <property type="match status" value="1"/>
</dbReference>
<feature type="domain" description="Sulfotransferase" evidence="2">
    <location>
        <begin position="131"/>
        <end position="400"/>
    </location>
</feature>
<sequence>MKIIVLYNFRFEGQKYGRIRLPEFRKVRRGRFQKIVLLFVFCLFLSSGIIIKSMTDNVMEPTSRKESNKMENFYKTTEKWRDVFQCRVNVQKSSTNVRSFWTEGYKNPCFRNQRKHFKDHSPELLQCVPYFFVIGFPKCGTTDLFDRLSHHPEFLKPAFKEIHWISRYRFIPPRTDRLKFIAMNKTYRTKDFDNGFFQYTRVFYPMVLDVEVEKLLKHRKKIEYRKITGDFSPSTIWDNDIYSALPNNFNLSVPRYMTADFVREMNACAKLIVMMRDPVQRLYSDYLFFHAVNKGPDDFHNKVTAAIKLYNNCIDQKGVEACVFNAPLAKTVQVRLRIGIYVIYIKQWLKRFPRDQFHFVRLEDYAAQTSSVLNGIFDFLQIGPVDRNTMTAMVFQNPVNTRKVNVGEMLPETMNILTDFYEPFNEQLAELLGDRHYLYHLF</sequence>
<evidence type="ECO:0000313" key="4">
    <source>
        <dbReference type="Proteomes" id="UP000005408"/>
    </source>
</evidence>
<dbReference type="AlphaFoldDB" id="A0A8W8L199"/>
<proteinExistence type="predicted"/>
<dbReference type="GO" id="GO:0050659">
    <property type="term" value="F:N-acetylgalactosamine 4-sulfate 6-O-sulfotransferase activity"/>
    <property type="evidence" value="ECO:0007669"/>
    <property type="project" value="TreeGrafter"/>
</dbReference>
<dbReference type="Gene3D" id="3.40.50.300">
    <property type="entry name" value="P-loop containing nucleotide triphosphate hydrolases"/>
    <property type="match status" value="1"/>
</dbReference>
<organism evidence="3 4">
    <name type="scientific">Magallana gigas</name>
    <name type="common">Pacific oyster</name>
    <name type="synonym">Crassostrea gigas</name>
    <dbReference type="NCBI Taxonomy" id="29159"/>
    <lineage>
        <taxon>Eukaryota</taxon>
        <taxon>Metazoa</taxon>
        <taxon>Spiralia</taxon>
        <taxon>Lophotrochozoa</taxon>
        <taxon>Mollusca</taxon>
        <taxon>Bivalvia</taxon>
        <taxon>Autobranchia</taxon>
        <taxon>Pteriomorphia</taxon>
        <taxon>Ostreida</taxon>
        <taxon>Ostreoidea</taxon>
        <taxon>Ostreidae</taxon>
        <taxon>Magallana</taxon>
    </lineage>
</organism>
<name>A0A8W8L199_MAGGI</name>
<protein>
    <recommendedName>
        <fullName evidence="2">Sulfotransferase domain-containing protein</fullName>
    </recommendedName>
</protein>
<accession>A0A8W8L199</accession>
<feature type="transmembrane region" description="Helical" evidence="1">
    <location>
        <begin position="35"/>
        <end position="54"/>
    </location>
</feature>
<reference evidence="3" key="1">
    <citation type="submission" date="2022-08" db="UniProtKB">
        <authorList>
            <consortium name="EnsemblMetazoa"/>
        </authorList>
    </citation>
    <scope>IDENTIFICATION</scope>
    <source>
        <strain evidence="3">05x7-T-G4-1.051#20</strain>
    </source>
</reference>
<evidence type="ECO:0000259" key="2">
    <source>
        <dbReference type="Pfam" id="PF00685"/>
    </source>
</evidence>
<dbReference type="SUPFAM" id="SSF52540">
    <property type="entry name" value="P-loop containing nucleoside triphosphate hydrolases"/>
    <property type="match status" value="1"/>
</dbReference>
<dbReference type="InterPro" id="IPR027417">
    <property type="entry name" value="P-loop_NTPase"/>
</dbReference>
<keyword evidence="4" id="KW-1185">Reference proteome</keyword>
<dbReference type="PANTHER" id="PTHR15723:SF0">
    <property type="entry name" value="CARBOHYDRATE SULFOTRANSFERASE 15"/>
    <property type="match status" value="1"/>
</dbReference>
<evidence type="ECO:0000313" key="3">
    <source>
        <dbReference type="EnsemblMetazoa" id="G25876.1:cds"/>
    </source>
</evidence>
<dbReference type="OMA" id="KEIHWIS"/>
<dbReference type="GO" id="GO:0019319">
    <property type="term" value="P:hexose biosynthetic process"/>
    <property type="evidence" value="ECO:0007669"/>
    <property type="project" value="TreeGrafter"/>
</dbReference>
<dbReference type="InterPro" id="IPR000863">
    <property type="entry name" value="Sulfotransferase_dom"/>
</dbReference>
<keyword evidence="1" id="KW-0472">Membrane</keyword>
<keyword evidence="1" id="KW-0812">Transmembrane</keyword>
<keyword evidence="1" id="KW-1133">Transmembrane helix</keyword>